<keyword evidence="1" id="KW-0812">Transmembrane</keyword>
<reference evidence="2 3" key="1">
    <citation type="journal article" date="2015" name="Nature">
        <title>rRNA introns, odd ribosomes, and small enigmatic genomes across a large radiation of phyla.</title>
        <authorList>
            <person name="Brown C.T."/>
            <person name="Hug L.A."/>
            <person name="Thomas B.C."/>
            <person name="Sharon I."/>
            <person name="Castelle C.J."/>
            <person name="Singh A."/>
            <person name="Wilkins M.J."/>
            <person name="Williams K.H."/>
            <person name="Banfield J.F."/>
        </authorList>
    </citation>
    <scope>NUCLEOTIDE SEQUENCE [LARGE SCALE GENOMIC DNA]</scope>
</reference>
<keyword evidence="1" id="KW-0472">Membrane</keyword>
<name>A0A0G1FAT0_9BACT</name>
<evidence type="ECO:0000313" key="3">
    <source>
        <dbReference type="Proteomes" id="UP000034751"/>
    </source>
</evidence>
<accession>A0A0G1FAT0</accession>
<dbReference type="EMBL" id="LCGS01000009">
    <property type="protein sequence ID" value="KKT19456.1"/>
    <property type="molecule type" value="Genomic_DNA"/>
</dbReference>
<evidence type="ECO:0000256" key="1">
    <source>
        <dbReference type="SAM" id="Phobius"/>
    </source>
</evidence>
<sequence length="78" mass="8942">MSPEEKELLERSVALAEDNNKILHAMRRSMFWARVMSTVYWVLIIGSAVGAYYLIQPYIDQLMGIYGGANDVINSFKR</sequence>
<proteinExistence type="predicted"/>
<protein>
    <submittedName>
        <fullName evidence="2">Uncharacterized protein</fullName>
    </submittedName>
</protein>
<evidence type="ECO:0000313" key="2">
    <source>
        <dbReference type="EMBL" id="KKT19456.1"/>
    </source>
</evidence>
<feature type="transmembrane region" description="Helical" evidence="1">
    <location>
        <begin position="31"/>
        <end position="55"/>
    </location>
</feature>
<comment type="caution">
    <text evidence="2">The sequence shown here is derived from an EMBL/GenBank/DDBJ whole genome shotgun (WGS) entry which is preliminary data.</text>
</comment>
<dbReference type="AlphaFoldDB" id="A0A0G1FAT0"/>
<organism evidence="2 3">
    <name type="scientific">Candidatus Nomurabacteria bacterium GW2011_GWB1_43_7</name>
    <dbReference type="NCBI Taxonomy" id="1618747"/>
    <lineage>
        <taxon>Bacteria</taxon>
        <taxon>Candidatus Nomuraibacteriota</taxon>
    </lineage>
</organism>
<keyword evidence="1" id="KW-1133">Transmembrane helix</keyword>
<dbReference type="Proteomes" id="UP000034751">
    <property type="component" value="Unassembled WGS sequence"/>
</dbReference>
<gene>
    <name evidence="2" type="ORF">UW02_C0009G0009</name>
</gene>
<dbReference type="STRING" id="1618747.UW02_C0009G0009"/>